<dbReference type="PROSITE" id="PS00636">
    <property type="entry name" value="DNAJ_1"/>
    <property type="match status" value="1"/>
</dbReference>
<evidence type="ECO:0000256" key="6">
    <source>
        <dbReference type="ARBA" id="ARBA00035043"/>
    </source>
</evidence>
<feature type="domain" description="Thioredoxin" evidence="9">
    <location>
        <begin position="395"/>
        <end position="506"/>
    </location>
</feature>
<gene>
    <name evidence="10" type="primary">DNAJC10</name>
    <name evidence="10" type="ORF">GWK47_004795</name>
</gene>
<dbReference type="InterPro" id="IPR017937">
    <property type="entry name" value="Thioredoxin_CS"/>
</dbReference>
<dbReference type="EMBL" id="JACEEZ010005970">
    <property type="protein sequence ID" value="KAG0725137.1"/>
    <property type="molecule type" value="Genomic_DNA"/>
</dbReference>
<dbReference type="PANTHER" id="PTHR44340:SF1">
    <property type="entry name" value="DNAJ HOMOLOG SUBFAMILY C MEMBER 10"/>
    <property type="match status" value="1"/>
</dbReference>
<proteinExistence type="predicted"/>
<evidence type="ECO:0000256" key="4">
    <source>
        <dbReference type="ARBA" id="ARBA00023006"/>
    </source>
</evidence>
<keyword evidence="11" id="KW-1185">Reference proteome</keyword>
<dbReference type="FunFam" id="1.10.287.110:FF:000029">
    <property type="entry name" value="DnaJ homolog subfamily C member 10"/>
    <property type="match status" value="1"/>
</dbReference>
<dbReference type="Proteomes" id="UP000770661">
    <property type="component" value="Unassembled WGS sequence"/>
</dbReference>
<dbReference type="GO" id="GO:0015035">
    <property type="term" value="F:protein-disulfide reductase activity"/>
    <property type="evidence" value="ECO:0007669"/>
    <property type="project" value="TreeGrafter"/>
</dbReference>
<dbReference type="InterPro" id="IPR018253">
    <property type="entry name" value="DnaJ_domain_CS"/>
</dbReference>
<evidence type="ECO:0000256" key="5">
    <source>
        <dbReference type="ARBA" id="ARBA00035002"/>
    </source>
</evidence>
<accession>A0A8J4YDC5</accession>
<dbReference type="GO" id="GO:0005788">
    <property type="term" value="C:endoplasmic reticulum lumen"/>
    <property type="evidence" value="ECO:0007669"/>
    <property type="project" value="TreeGrafter"/>
</dbReference>
<feature type="signal peptide" evidence="7">
    <location>
        <begin position="1"/>
        <end position="16"/>
    </location>
</feature>
<dbReference type="FunFam" id="3.40.30.10:FF:000087">
    <property type="entry name" value="DnaJ homolog subfamily C member 10"/>
    <property type="match status" value="1"/>
</dbReference>
<evidence type="ECO:0000259" key="8">
    <source>
        <dbReference type="PROSITE" id="PS50076"/>
    </source>
</evidence>
<dbReference type="GO" id="GO:0005789">
    <property type="term" value="C:endoplasmic reticulum membrane"/>
    <property type="evidence" value="ECO:0007669"/>
    <property type="project" value="UniProtKB-SubCell"/>
</dbReference>
<protein>
    <recommendedName>
        <fullName evidence="2">DnaJ homolog subfamily C member 10</fullName>
    </recommendedName>
    <alternativeName>
        <fullName evidence="3">DnaJ homolog subfamily C member 16</fullName>
    </alternativeName>
    <alternativeName>
        <fullName evidence="6">Endoplasmic reticulum DNA J domain-containing protein 8</fullName>
    </alternativeName>
</protein>
<dbReference type="PANTHER" id="PTHR44340">
    <property type="entry name" value="DNAJ HOMOLOG SUBFAMILY C MEMBER 10"/>
    <property type="match status" value="1"/>
</dbReference>
<dbReference type="Gene3D" id="1.10.287.110">
    <property type="entry name" value="DnaJ domain"/>
    <property type="match status" value="1"/>
</dbReference>
<dbReference type="SMART" id="SM00271">
    <property type="entry name" value="DnaJ"/>
    <property type="match status" value="1"/>
</dbReference>
<dbReference type="PRINTS" id="PR00421">
    <property type="entry name" value="THIOREDOXIN"/>
</dbReference>
<feature type="domain" description="Thioredoxin" evidence="9">
    <location>
        <begin position="624"/>
        <end position="741"/>
    </location>
</feature>
<dbReference type="PROSITE" id="PS50076">
    <property type="entry name" value="DNAJ_2"/>
    <property type="match status" value="1"/>
</dbReference>
<comment type="function">
    <text evidence="5">Plays an important role in regulating the size of autophagosomes during the formation process.</text>
</comment>
<evidence type="ECO:0000259" key="9">
    <source>
        <dbReference type="PROSITE" id="PS51352"/>
    </source>
</evidence>
<feature type="domain" description="Thioredoxin" evidence="9">
    <location>
        <begin position="511"/>
        <end position="622"/>
    </location>
</feature>
<dbReference type="InterPro" id="IPR036869">
    <property type="entry name" value="J_dom_sf"/>
</dbReference>
<dbReference type="InterPro" id="IPR036249">
    <property type="entry name" value="Thioredoxin-like_sf"/>
</dbReference>
<dbReference type="PROSITE" id="PS00194">
    <property type="entry name" value="THIOREDOXIN_1"/>
    <property type="match status" value="3"/>
</dbReference>
<evidence type="ECO:0000313" key="10">
    <source>
        <dbReference type="EMBL" id="KAG0725137.1"/>
    </source>
</evidence>
<feature type="chain" id="PRO_5035277183" description="DnaJ homolog subfamily C member 10" evidence="7">
    <location>
        <begin position="17"/>
        <end position="741"/>
    </location>
</feature>
<dbReference type="PROSITE" id="PS51352">
    <property type="entry name" value="THIOREDOXIN_2"/>
    <property type="match status" value="3"/>
</dbReference>
<dbReference type="SUPFAM" id="SSF52833">
    <property type="entry name" value="Thioredoxin-like"/>
    <property type="match status" value="5"/>
</dbReference>
<evidence type="ECO:0000256" key="1">
    <source>
        <dbReference type="ARBA" id="ARBA00004163"/>
    </source>
</evidence>
<dbReference type="GO" id="GO:0006914">
    <property type="term" value="P:autophagy"/>
    <property type="evidence" value="ECO:0007669"/>
    <property type="project" value="UniProtKB-KW"/>
</dbReference>
<organism evidence="10 11">
    <name type="scientific">Chionoecetes opilio</name>
    <name type="common">Atlantic snow crab</name>
    <name type="synonym">Cancer opilio</name>
    <dbReference type="NCBI Taxonomy" id="41210"/>
    <lineage>
        <taxon>Eukaryota</taxon>
        <taxon>Metazoa</taxon>
        <taxon>Ecdysozoa</taxon>
        <taxon>Arthropoda</taxon>
        <taxon>Crustacea</taxon>
        <taxon>Multicrustacea</taxon>
        <taxon>Malacostraca</taxon>
        <taxon>Eumalacostraca</taxon>
        <taxon>Eucarida</taxon>
        <taxon>Decapoda</taxon>
        <taxon>Pleocyemata</taxon>
        <taxon>Brachyura</taxon>
        <taxon>Eubrachyura</taxon>
        <taxon>Majoidea</taxon>
        <taxon>Majidae</taxon>
        <taxon>Chionoecetes</taxon>
    </lineage>
</organism>
<dbReference type="Gene3D" id="3.40.30.10">
    <property type="entry name" value="Glutaredoxin"/>
    <property type="match status" value="6"/>
</dbReference>
<dbReference type="SUPFAM" id="SSF46565">
    <property type="entry name" value="Chaperone J-domain"/>
    <property type="match status" value="1"/>
</dbReference>
<dbReference type="CDD" id="cd06257">
    <property type="entry name" value="DnaJ"/>
    <property type="match status" value="1"/>
</dbReference>
<dbReference type="InterPro" id="IPR001623">
    <property type="entry name" value="DnaJ_domain"/>
</dbReference>
<sequence>MFWKTLVLSLLCVALAEDFYEMLGVPRNADVKDIRKKFKEKALLHHPDKNTDDPEAHEKFVRINRAYEVLKDGDLRKVYDLHGEKGLDGGSSGHQYHSWSYYRDNFGIYDEDPEIITLNRADFGGAELEGVVRIGAVNCDDDYHLCSSQGVRSYPTLLSYPGKVTYTQDKTKRLLVNYMLRQVNSRAVHLTQAGLEAILAKKKHIDKPWIVLFYETQDEKDDSWPLQTKLSAIFDGLVSVGFVECYREEAFCSKMGQHTGTMFFDTGKVKSEQGTKITSLDTQEIAKEVLVFLPEMKLLDDETFKEIRKKLESHEENVSWLIQFSGDNDDDAFEIRKLPALLPSLNLGRIKCSQMKKHCDDLYIGKTPSFMLFKPGGGYEVHHGRQLAHDIAVFAREGASAPNFQILTPQKFPKVLNDGHTWFVDFYAPWCPPCMKLLPEFRKASKLVESPIKFGSIDCTLHQDLCTKFNIHSYPTTILYNQSVPHEFQGYHSAEEIVAFVTDTLNPVVVELDTEKFEKFVSKKPEGEVWVVDYFAGWCGPCRAMAPAYRKFARMMDDHLLVNVATIDCAKHPGVCNKQGINSYPSVVLYPSSGLGTRRKIKYEGQSRSAEAFRQWTYSHLPSLVEELDGAKFERVLKSSEPWIIDFYTPWCGHCHAFAPDFEDIAIALDGTINAGKLNCDNYKKACQSAGVNAYPTVYVYRGSQSHHRQNARGLELQSLVKEDIINTVPRWLPKRKHDEL</sequence>
<dbReference type="Pfam" id="PF00226">
    <property type="entry name" value="DnaJ"/>
    <property type="match status" value="1"/>
</dbReference>
<dbReference type="OrthoDB" id="5810603at2759"/>
<dbReference type="GO" id="GO:0016671">
    <property type="term" value="F:oxidoreductase activity, acting on a sulfur group of donors, disulfide as acceptor"/>
    <property type="evidence" value="ECO:0007669"/>
    <property type="project" value="TreeGrafter"/>
</dbReference>
<evidence type="ECO:0000256" key="3">
    <source>
        <dbReference type="ARBA" id="ARBA00020921"/>
    </source>
</evidence>
<feature type="domain" description="J" evidence="8">
    <location>
        <begin position="18"/>
        <end position="83"/>
    </location>
</feature>
<dbReference type="PRINTS" id="PR00625">
    <property type="entry name" value="JDOMAIN"/>
</dbReference>
<evidence type="ECO:0000256" key="7">
    <source>
        <dbReference type="SAM" id="SignalP"/>
    </source>
</evidence>
<dbReference type="Pfam" id="PF00085">
    <property type="entry name" value="Thioredoxin"/>
    <property type="match status" value="3"/>
</dbReference>
<dbReference type="InterPro" id="IPR052460">
    <property type="entry name" value="ER_disulfide_reductase"/>
</dbReference>
<reference evidence="10" key="1">
    <citation type="submission" date="2020-07" db="EMBL/GenBank/DDBJ databases">
        <title>The High-quality genome of the commercially important snow crab, Chionoecetes opilio.</title>
        <authorList>
            <person name="Jeong J.-H."/>
            <person name="Ryu S."/>
        </authorList>
    </citation>
    <scope>NUCLEOTIDE SEQUENCE</scope>
    <source>
        <strain evidence="10">MADBK_172401_WGS</strain>
        <tissue evidence="10">Digestive gland</tissue>
    </source>
</reference>
<keyword evidence="4" id="KW-0072">Autophagy</keyword>
<keyword evidence="7" id="KW-0732">Signal</keyword>
<name>A0A8J4YDC5_CHIOP</name>
<comment type="caution">
    <text evidence="10">The sequence shown here is derived from an EMBL/GenBank/DDBJ whole genome shotgun (WGS) entry which is preliminary data.</text>
</comment>
<dbReference type="AlphaFoldDB" id="A0A8J4YDC5"/>
<evidence type="ECO:0000313" key="11">
    <source>
        <dbReference type="Proteomes" id="UP000770661"/>
    </source>
</evidence>
<dbReference type="InterPro" id="IPR013766">
    <property type="entry name" value="Thioredoxin_domain"/>
</dbReference>
<comment type="subcellular location">
    <subcellularLocation>
        <location evidence="1">Endoplasmic reticulum membrane</location>
        <topology evidence="1">Single-pass type IV membrane protein</topology>
    </subcellularLocation>
</comment>
<evidence type="ECO:0000256" key="2">
    <source>
        <dbReference type="ARBA" id="ARBA00020920"/>
    </source>
</evidence>
<dbReference type="GO" id="GO:0051787">
    <property type="term" value="F:misfolded protein binding"/>
    <property type="evidence" value="ECO:0007669"/>
    <property type="project" value="TreeGrafter"/>
</dbReference>
<dbReference type="GO" id="GO:0036498">
    <property type="term" value="P:IRE1-mediated unfolded protein response"/>
    <property type="evidence" value="ECO:0007669"/>
    <property type="project" value="TreeGrafter"/>
</dbReference>